<sequence length="70" mass="8088">MSWSDELDVIKTVRHLEGQYTRYLQNKGPSPECEELKTTPCITTYTQLLREKAWQVTMEGMASDNGRHGK</sequence>
<dbReference type="Proteomes" id="UP001497644">
    <property type="component" value="Unassembled WGS sequence"/>
</dbReference>
<comment type="caution">
    <text evidence="1">The sequence shown here is derived from an EMBL/GenBank/DDBJ whole genome shotgun (WGS) entry which is preliminary data.</text>
</comment>
<protein>
    <submittedName>
        <fullName evidence="1">Uncharacterized protein</fullName>
    </submittedName>
</protein>
<organism evidence="1 2">
    <name type="scientific">Lasius platythorax</name>
    <dbReference type="NCBI Taxonomy" id="488582"/>
    <lineage>
        <taxon>Eukaryota</taxon>
        <taxon>Metazoa</taxon>
        <taxon>Ecdysozoa</taxon>
        <taxon>Arthropoda</taxon>
        <taxon>Hexapoda</taxon>
        <taxon>Insecta</taxon>
        <taxon>Pterygota</taxon>
        <taxon>Neoptera</taxon>
        <taxon>Endopterygota</taxon>
        <taxon>Hymenoptera</taxon>
        <taxon>Apocrita</taxon>
        <taxon>Aculeata</taxon>
        <taxon>Formicoidea</taxon>
        <taxon>Formicidae</taxon>
        <taxon>Formicinae</taxon>
        <taxon>Lasius</taxon>
        <taxon>Lasius</taxon>
    </lineage>
</organism>
<accession>A0AAV2MY86</accession>
<dbReference type="EMBL" id="CAXIPU020000534">
    <property type="protein sequence ID" value="CAL1672380.1"/>
    <property type="molecule type" value="Genomic_DNA"/>
</dbReference>
<proteinExistence type="predicted"/>
<keyword evidence="2" id="KW-1185">Reference proteome</keyword>
<gene>
    <name evidence="1" type="ORF">LPLAT_LOCUS7049</name>
</gene>
<name>A0AAV2MY86_9HYME</name>
<reference evidence="1" key="1">
    <citation type="submission" date="2024-04" db="EMBL/GenBank/DDBJ databases">
        <authorList>
            <consortium name="Molecular Ecology Group"/>
        </authorList>
    </citation>
    <scope>NUCLEOTIDE SEQUENCE</scope>
</reference>
<evidence type="ECO:0000313" key="2">
    <source>
        <dbReference type="Proteomes" id="UP001497644"/>
    </source>
</evidence>
<evidence type="ECO:0000313" key="1">
    <source>
        <dbReference type="EMBL" id="CAL1672380.1"/>
    </source>
</evidence>
<dbReference type="AlphaFoldDB" id="A0AAV2MY86"/>